<keyword evidence="5 8" id="KW-0812">Transmembrane</keyword>
<evidence type="ECO:0000256" key="3">
    <source>
        <dbReference type="ARBA" id="ARBA00022448"/>
    </source>
</evidence>
<protein>
    <submittedName>
        <fullName evidence="10">DHA2 family multidrug resistance protein</fullName>
    </submittedName>
</protein>
<dbReference type="FunFam" id="1.20.1720.10:FF:000016">
    <property type="entry name" value="EmrB/QacA family drug resistance transporter"/>
    <property type="match status" value="1"/>
</dbReference>
<dbReference type="CDD" id="cd17503">
    <property type="entry name" value="MFS_LmrB_MDR_like"/>
    <property type="match status" value="1"/>
</dbReference>
<feature type="transmembrane region" description="Helical" evidence="8">
    <location>
        <begin position="343"/>
        <end position="364"/>
    </location>
</feature>
<keyword evidence="7 8" id="KW-0472">Membrane</keyword>
<dbReference type="PANTHER" id="PTHR42718">
    <property type="entry name" value="MAJOR FACILITATOR SUPERFAMILY MULTIDRUG TRANSPORTER MFSC"/>
    <property type="match status" value="1"/>
</dbReference>
<feature type="transmembrane region" description="Helical" evidence="8">
    <location>
        <begin position="376"/>
        <end position="398"/>
    </location>
</feature>
<proteinExistence type="inferred from homology"/>
<dbReference type="GO" id="GO:0005886">
    <property type="term" value="C:plasma membrane"/>
    <property type="evidence" value="ECO:0007669"/>
    <property type="project" value="UniProtKB-SubCell"/>
</dbReference>
<dbReference type="Gene3D" id="1.20.1250.20">
    <property type="entry name" value="MFS general substrate transporter like domains"/>
    <property type="match status" value="1"/>
</dbReference>
<comment type="subcellular location">
    <subcellularLocation>
        <location evidence="1">Cell membrane</location>
        <topology evidence="1">Multi-pass membrane protein</topology>
    </subcellularLocation>
</comment>
<evidence type="ECO:0000313" key="11">
    <source>
        <dbReference type="Proteomes" id="UP000549052"/>
    </source>
</evidence>
<dbReference type="PANTHER" id="PTHR42718:SF9">
    <property type="entry name" value="MAJOR FACILITATOR SUPERFAMILY MULTIDRUG TRANSPORTER MFSC"/>
    <property type="match status" value="1"/>
</dbReference>
<feature type="transmembrane region" description="Helical" evidence="8">
    <location>
        <begin position="317"/>
        <end position="336"/>
    </location>
</feature>
<feature type="transmembrane region" description="Helical" evidence="8">
    <location>
        <begin position="240"/>
        <end position="258"/>
    </location>
</feature>
<dbReference type="AlphaFoldDB" id="A0A839EJ57"/>
<feature type="transmembrane region" description="Helical" evidence="8">
    <location>
        <begin position="113"/>
        <end position="135"/>
    </location>
</feature>
<dbReference type="Pfam" id="PF07690">
    <property type="entry name" value="MFS_1"/>
    <property type="match status" value="1"/>
</dbReference>
<sequence>MSAAAVPVADQERPASLKTWITVFAGLIGAFMAVLNIQITNASLLNIEGGIGTGVDNGAWISTAYLIGEIIVIPLTDYLSRVFSFRRFLLVNALLFLAFSVACAFARNLEEMIILRAIQGFTGGVLIPMAFTLILTKLPRSQHSVGMALFAITATFAPAIGPTIGGYLTENYGWQYIFFINLVPGAFMVTALYLNLERQPMNLGLLREGDWFGILAMAIGLGALQTVLEEGNKNDWLGSPFIVRLTIIAVVFLALFVWIELTVKNPAVNLRLLKRRNFGLGTVANMLVGFGLYGSVYLLPQYLGQVQGYNSEQIGSVMAWTGLPQLLIIPFVPMLMGRFDTRIIVFLGLCVFGGSCFMNVHMSANYSGDQLWVPNIVRAIGQAVVMAPLTAIAMVGVARNESAAASGVFNMLRNLGGAFGTAMLATIVTKREQFHSNTIGSSVNLFSETVRARLDQMTAYFMAHGVTDPVAAREQAIIALGQTVKKQSLIMGYSDTFVVLGAMLIIAAFFVLLTKKGQASGAPAH</sequence>
<dbReference type="Gene3D" id="1.20.1720.10">
    <property type="entry name" value="Multidrug resistance protein D"/>
    <property type="match status" value="1"/>
</dbReference>
<organism evidence="10 11">
    <name type="scientific">Phyllobacterium myrsinacearum</name>
    <dbReference type="NCBI Taxonomy" id="28101"/>
    <lineage>
        <taxon>Bacteria</taxon>
        <taxon>Pseudomonadati</taxon>
        <taxon>Pseudomonadota</taxon>
        <taxon>Alphaproteobacteria</taxon>
        <taxon>Hyphomicrobiales</taxon>
        <taxon>Phyllobacteriaceae</taxon>
        <taxon>Phyllobacterium</taxon>
    </lineage>
</organism>
<keyword evidence="11" id="KW-1185">Reference proteome</keyword>
<feature type="transmembrane region" description="Helical" evidence="8">
    <location>
        <begin position="147"/>
        <end position="168"/>
    </location>
</feature>
<evidence type="ECO:0000256" key="6">
    <source>
        <dbReference type="ARBA" id="ARBA00022989"/>
    </source>
</evidence>
<comment type="caution">
    <text evidence="10">The sequence shown here is derived from an EMBL/GenBank/DDBJ whole genome shotgun (WGS) entry which is preliminary data.</text>
</comment>
<feature type="domain" description="Major facilitator superfamily (MFS) profile" evidence="9">
    <location>
        <begin position="22"/>
        <end position="519"/>
    </location>
</feature>
<feature type="transmembrane region" description="Helical" evidence="8">
    <location>
        <begin position="208"/>
        <end position="228"/>
    </location>
</feature>
<dbReference type="InterPro" id="IPR020846">
    <property type="entry name" value="MFS_dom"/>
</dbReference>
<dbReference type="EMBL" id="JACGXN010000003">
    <property type="protein sequence ID" value="MBA8878839.1"/>
    <property type="molecule type" value="Genomic_DNA"/>
</dbReference>
<evidence type="ECO:0000313" key="10">
    <source>
        <dbReference type="EMBL" id="MBA8878839.1"/>
    </source>
</evidence>
<feature type="transmembrane region" description="Helical" evidence="8">
    <location>
        <begin position="88"/>
        <end position="107"/>
    </location>
</feature>
<feature type="transmembrane region" description="Helical" evidence="8">
    <location>
        <begin position="174"/>
        <end position="196"/>
    </location>
</feature>
<evidence type="ECO:0000256" key="2">
    <source>
        <dbReference type="ARBA" id="ARBA00008537"/>
    </source>
</evidence>
<feature type="transmembrane region" description="Helical" evidence="8">
    <location>
        <begin position="278"/>
        <end position="297"/>
    </location>
</feature>
<reference evidence="10 11" key="1">
    <citation type="submission" date="2020-07" db="EMBL/GenBank/DDBJ databases">
        <title>Genomic Encyclopedia of Type Strains, Phase IV (KMG-V): Genome sequencing to study the core and pangenomes of soil and plant-associated prokaryotes.</title>
        <authorList>
            <person name="Whitman W."/>
        </authorList>
    </citation>
    <scope>NUCLEOTIDE SEQUENCE [LARGE SCALE GENOMIC DNA]</scope>
    <source>
        <strain evidence="10 11">AN3</strain>
    </source>
</reference>
<feature type="transmembrane region" description="Helical" evidence="8">
    <location>
        <begin position="410"/>
        <end position="428"/>
    </location>
</feature>
<gene>
    <name evidence="10" type="ORF">FHW16_002557</name>
</gene>
<comment type="similarity">
    <text evidence="2">Belongs to the major facilitator superfamily. EmrB family.</text>
</comment>
<evidence type="ECO:0000259" key="9">
    <source>
        <dbReference type="PROSITE" id="PS50850"/>
    </source>
</evidence>
<evidence type="ECO:0000256" key="5">
    <source>
        <dbReference type="ARBA" id="ARBA00022692"/>
    </source>
</evidence>
<name>A0A839EJ57_9HYPH</name>
<keyword evidence="6 8" id="KW-1133">Transmembrane helix</keyword>
<dbReference type="PROSITE" id="PS50850">
    <property type="entry name" value="MFS"/>
    <property type="match status" value="1"/>
</dbReference>
<accession>A0A839EJ57</accession>
<evidence type="ECO:0000256" key="8">
    <source>
        <dbReference type="SAM" id="Phobius"/>
    </source>
</evidence>
<dbReference type="InterPro" id="IPR036259">
    <property type="entry name" value="MFS_trans_sf"/>
</dbReference>
<dbReference type="SUPFAM" id="SSF103473">
    <property type="entry name" value="MFS general substrate transporter"/>
    <property type="match status" value="1"/>
</dbReference>
<dbReference type="InterPro" id="IPR011701">
    <property type="entry name" value="MFS"/>
</dbReference>
<feature type="transmembrane region" description="Helical" evidence="8">
    <location>
        <begin position="490"/>
        <end position="513"/>
    </location>
</feature>
<keyword evidence="3" id="KW-0813">Transport</keyword>
<dbReference type="GO" id="GO:0022857">
    <property type="term" value="F:transmembrane transporter activity"/>
    <property type="evidence" value="ECO:0007669"/>
    <property type="project" value="InterPro"/>
</dbReference>
<dbReference type="InterPro" id="IPR004638">
    <property type="entry name" value="EmrB-like"/>
</dbReference>
<keyword evidence="4" id="KW-1003">Cell membrane</keyword>
<dbReference type="Proteomes" id="UP000549052">
    <property type="component" value="Unassembled WGS sequence"/>
</dbReference>
<evidence type="ECO:0000256" key="7">
    <source>
        <dbReference type="ARBA" id="ARBA00023136"/>
    </source>
</evidence>
<evidence type="ECO:0000256" key="4">
    <source>
        <dbReference type="ARBA" id="ARBA00022475"/>
    </source>
</evidence>
<dbReference type="NCBIfam" id="TIGR00711">
    <property type="entry name" value="efflux_EmrB"/>
    <property type="match status" value="1"/>
</dbReference>
<feature type="transmembrane region" description="Helical" evidence="8">
    <location>
        <begin position="59"/>
        <end position="76"/>
    </location>
</feature>
<evidence type="ECO:0000256" key="1">
    <source>
        <dbReference type="ARBA" id="ARBA00004651"/>
    </source>
</evidence>
<dbReference type="RefSeq" id="WP_182549531.1">
    <property type="nucleotide sequence ID" value="NZ_JACGXN010000003.1"/>
</dbReference>
<feature type="transmembrane region" description="Helical" evidence="8">
    <location>
        <begin position="20"/>
        <end position="39"/>
    </location>
</feature>